<dbReference type="Proteomes" id="UP000434172">
    <property type="component" value="Unassembled WGS sequence"/>
</dbReference>
<dbReference type="EMBL" id="WOWK01000011">
    <property type="protein sequence ID" value="KAF0329640.1"/>
    <property type="molecule type" value="Genomic_DNA"/>
</dbReference>
<evidence type="ECO:0000313" key="3">
    <source>
        <dbReference type="Proteomes" id="UP000434172"/>
    </source>
</evidence>
<keyword evidence="3" id="KW-1185">Reference proteome</keyword>
<name>A0A8H3WNX9_9PEZI</name>
<feature type="region of interest" description="Disordered" evidence="1">
    <location>
        <begin position="105"/>
        <end position="127"/>
    </location>
</feature>
<reference evidence="2 3" key="1">
    <citation type="submission" date="2019-12" db="EMBL/GenBank/DDBJ databases">
        <title>A genome sequence resource for the geographically widespread anthracnose pathogen Colletotrichum asianum.</title>
        <authorList>
            <person name="Meng Y."/>
        </authorList>
    </citation>
    <scope>NUCLEOTIDE SEQUENCE [LARGE SCALE GENOMIC DNA]</scope>
    <source>
        <strain evidence="2 3">ICMP 18580</strain>
    </source>
</reference>
<sequence length="127" mass="13971">MWEVGTPKGWVITISASPSGRWWWWFIPQKAGLPACLLATASCRCTAAHPDWISHLWQARRLTSIMTAPLSEQARPKTGEFQYWGLRGGRGEKAHFSAATRALQQLSSLSPRGKGSRKVSSQHAAAG</sequence>
<organism evidence="2 3">
    <name type="scientific">Colletotrichum asianum</name>
    <dbReference type="NCBI Taxonomy" id="702518"/>
    <lineage>
        <taxon>Eukaryota</taxon>
        <taxon>Fungi</taxon>
        <taxon>Dikarya</taxon>
        <taxon>Ascomycota</taxon>
        <taxon>Pezizomycotina</taxon>
        <taxon>Sordariomycetes</taxon>
        <taxon>Hypocreomycetidae</taxon>
        <taxon>Glomerellales</taxon>
        <taxon>Glomerellaceae</taxon>
        <taxon>Colletotrichum</taxon>
        <taxon>Colletotrichum gloeosporioides species complex</taxon>
    </lineage>
</organism>
<dbReference type="AlphaFoldDB" id="A0A8H3WNX9"/>
<feature type="compositionally biased region" description="Polar residues" evidence="1">
    <location>
        <begin position="118"/>
        <end position="127"/>
    </location>
</feature>
<protein>
    <submittedName>
        <fullName evidence="2">Uncharacterized protein</fullName>
    </submittedName>
</protein>
<gene>
    <name evidence="2" type="ORF">GQ607_003208</name>
</gene>
<evidence type="ECO:0000313" key="2">
    <source>
        <dbReference type="EMBL" id="KAF0329640.1"/>
    </source>
</evidence>
<comment type="caution">
    <text evidence="2">The sequence shown here is derived from an EMBL/GenBank/DDBJ whole genome shotgun (WGS) entry which is preliminary data.</text>
</comment>
<proteinExistence type="predicted"/>
<evidence type="ECO:0000256" key="1">
    <source>
        <dbReference type="SAM" id="MobiDB-lite"/>
    </source>
</evidence>
<accession>A0A8H3WNX9</accession>